<evidence type="ECO:0000313" key="1">
    <source>
        <dbReference type="EMBL" id="CAK5047177.1"/>
    </source>
</evidence>
<proteinExistence type="predicted"/>
<evidence type="ECO:0000313" key="2">
    <source>
        <dbReference type="Proteomes" id="UP001497535"/>
    </source>
</evidence>
<organism evidence="1 2">
    <name type="scientific">Meloidogyne enterolobii</name>
    <name type="common">Root-knot nematode worm</name>
    <name type="synonym">Meloidogyne mayaguensis</name>
    <dbReference type="NCBI Taxonomy" id="390850"/>
    <lineage>
        <taxon>Eukaryota</taxon>
        <taxon>Metazoa</taxon>
        <taxon>Ecdysozoa</taxon>
        <taxon>Nematoda</taxon>
        <taxon>Chromadorea</taxon>
        <taxon>Rhabditida</taxon>
        <taxon>Tylenchina</taxon>
        <taxon>Tylenchomorpha</taxon>
        <taxon>Tylenchoidea</taxon>
        <taxon>Meloidogynidae</taxon>
        <taxon>Meloidogyninae</taxon>
        <taxon>Meloidogyne</taxon>
    </lineage>
</organism>
<accession>A0ACB0YHE8</accession>
<name>A0ACB0YHE8_MELEN</name>
<dbReference type="Proteomes" id="UP001497535">
    <property type="component" value="Unassembled WGS sequence"/>
</dbReference>
<dbReference type="EMBL" id="CAVMJV010000012">
    <property type="protein sequence ID" value="CAK5047177.1"/>
    <property type="molecule type" value="Genomic_DNA"/>
</dbReference>
<protein>
    <submittedName>
        <fullName evidence="1">Uncharacterized protein</fullName>
    </submittedName>
</protein>
<comment type="caution">
    <text evidence="1">The sequence shown here is derived from an EMBL/GenBank/DDBJ whole genome shotgun (WGS) entry which is preliminary data.</text>
</comment>
<sequence length="143" mass="16587">MNKYSIFKISKMLPPPPPPSEDLDVYGNLTLSQFFDEIKKFTESQVQFVSSGYLQIFNCFANVGDDVLNMQIPEVVQHYRALDKIEVVERTRRNLERGMKPAARREPKKAEGGGYYFTVILFFDITLIFQGFLGAWYYKLLVL</sequence>
<gene>
    <name evidence="1" type="ORF">MENTE1834_LOCUS12317</name>
</gene>
<keyword evidence="2" id="KW-1185">Reference proteome</keyword>
<reference evidence="1" key="1">
    <citation type="submission" date="2023-11" db="EMBL/GenBank/DDBJ databases">
        <authorList>
            <person name="Poullet M."/>
        </authorList>
    </citation>
    <scope>NUCLEOTIDE SEQUENCE</scope>
    <source>
        <strain evidence="1">E1834</strain>
    </source>
</reference>